<keyword evidence="1" id="KW-0677">Repeat</keyword>
<dbReference type="SUPFAM" id="SSF50978">
    <property type="entry name" value="WD40 repeat-like"/>
    <property type="match status" value="1"/>
</dbReference>
<evidence type="ECO:0000256" key="2">
    <source>
        <dbReference type="SAM" id="MobiDB-lite"/>
    </source>
</evidence>
<dbReference type="Gene3D" id="2.130.10.10">
    <property type="entry name" value="YVTN repeat-like/Quinoprotein amine dehydrogenase"/>
    <property type="match status" value="1"/>
</dbReference>
<dbReference type="EMBL" id="KL197750">
    <property type="protein sequence ID" value="KDQ51267.1"/>
    <property type="molecule type" value="Genomic_DNA"/>
</dbReference>
<proteinExistence type="predicted"/>
<dbReference type="InterPro" id="IPR027417">
    <property type="entry name" value="P-loop_NTPase"/>
</dbReference>
<evidence type="ECO:0000313" key="4">
    <source>
        <dbReference type="EMBL" id="KDQ51267.1"/>
    </source>
</evidence>
<dbReference type="Proteomes" id="UP000027265">
    <property type="component" value="Unassembled WGS sequence"/>
</dbReference>
<feature type="domain" description="Nephrocystin 3-like N-terminal" evidence="3">
    <location>
        <begin position="43"/>
        <end position="200"/>
    </location>
</feature>
<dbReference type="SUPFAM" id="SSF82171">
    <property type="entry name" value="DPP6 N-terminal domain-like"/>
    <property type="match status" value="1"/>
</dbReference>
<evidence type="ECO:0000259" key="3">
    <source>
        <dbReference type="Pfam" id="PF24883"/>
    </source>
</evidence>
<dbReference type="InParanoid" id="A0A067PJR8"/>
<dbReference type="SMART" id="SM00320">
    <property type="entry name" value="WD40"/>
    <property type="match status" value="2"/>
</dbReference>
<protein>
    <recommendedName>
        <fullName evidence="3">Nephrocystin 3-like N-terminal domain-containing protein</fullName>
    </recommendedName>
</protein>
<dbReference type="InterPro" id="IPR015943">
    <property type="entry name" value="WD40/YVTN_repeat-like_dom_sf"/>
</dbReference>
<dbReference type="InterPro" id="IPR001680">
    <property type="entry name" value="WD40_rpt"/>
</dbReference>
<keyword evidence="5" id="KW-1185">Reference proteome</keyword>
<evidence type="ECO:0000256" key="1">
    <source>
        <dbReference type="ARBA" id="ARBA00022737"/>
    </source>
</evidence>
<dbReference type="InterPro" id="IPR036322">
    <property type="entry name" value="WD40_repeat_dom_sf"/>
</dbReference>
<dbReference type="SUPFAM" id="SSF52540">
    <property type="entry name" value="P-loop containing nucleoside triphosphate hydrolases"/>
    <property type="match status" value="1"/>
</dbReference>
<evidence type="ECO:0000313" key="5">
    <source>
        <dbReference type="Proteomes" id="UP000027265"/>
    </source>
</evidence>
<feature type="compositionally biased region" description="Pro residues" evidence="2">
    <location>
        <begin position="1319"/>
        <end position="1329"/>
    </location>
</feature>
<dbReference type="Gene3D" id="3.40.50.300">
    <property type="entry name" value="P-loop containing nucleotide triphosphate hydrolases"/>
    <property type="match status" value="1"/>
</dbReference>
<reference evidence="5" key="1">
    <citation type="journal article" date="2014" name="Proc. Natl. Acad. Sci. U.S.A.">
        <title>Extensive sampling of basidiomycete genomes demonstrates inadequacy of the white-rot/brown-rot paradigm for wood decay fungi.</title>
        <authorList>
            <person name="Riley R."/>
            <person name="Salamov A.A."/>
            <person name="Brown D.W."/>
            <person name="Nagy L.G."/>
            <person name="Floudas D."/>
            <person name="Held B.W."/>
            <person name="Levasseur A."/>
            <person name="Lombard V."/>
            <person name="Morin E."/>
            <person name="Otillar R."/>
            <person name="Lindquist E.A."/>
            <person name="Sun H."/>
            <person name="LaButti K.M."/>
            <person name="Schmutz J."/>
            <person name="Jabbour D."/>
            <person name="Luo H."/>
            <person name="Baker S.E."/>
            <person name="Pisabarro A.G."/>
            <person name="Walton J.D."/>
            <person name="Blanchette R.A."/>
            <person name="Henrissat B."/>
            <person name="Martin F."/>
            <person name="Cullen D."/>
            <person name="Hibbett D.S."/>
            <person name="Grigoriev I.V."/>
        </authorList>
    </citation>
    <scope>NUCLEOTIDE SEQUENCE [LARGE SCALE GENOMIC DNA]</scope>
    <source>
        <strain evidence="5">MUCL 33604</strain>
    </source>
</reference>
<feature type="region of interest" description="Disordered" evidence="2">
    <location>
        <begin position="1302"/>
        <end position="1343"/>
    </location>
</feature>
<dbReference type="PANTHER" id="PTHR10039">
    <property type="entry name" value="AMELOGENIN"/>
    <property type="match status" value="1"/>
</dbReference>
<accession>A0A067PJR8</accession>
<dbReference type="InterPro" id="IPR056884">
    <property type="entry name" value="NPHP3-like_N"/>
</dbReference>
<dbReference type="OrthoDB" id="3266532at2759"/>
<sequence length="1343" mass="148345">MAMDLKYLRDDAVRKRIGNGSDYGGWKAANRCLPDTRLEYIEQILDWSVDWEAPTICWVNGVAGCGKSTIAHEIAARLHDGDGMYSCFFFKRDDILISSSVIQILAFGLSCYSDMLKTNIAEAMKTLGDVRHTPSVVEQLELFVIAPLITFSATNPRKPITLIIDALDECPGGLREEVTRAIRMGAPLLPKNVKILLTSRPQGDIRRPIVHLKPLEVYISVGLGQDDGDVRNFIRSELLRARDVQELESCWSDNTLDRDAESLSLRACGHFQWARVVCLMVKNRFDPQDAIRSLLQLTSSRDPQANLDILYTDALRQALPNAPHDSRLREAYVQVIGTIITAKQPLDLPALSALLELPKERVTRLLVDLGSVIILESEAQVARISHPSFFDFITDVKRCSDETFALDFIVVSQHLASQCLKLALRALKRDICDLRDPDLNNVDVSSQVIARCIPKELEYSCRFALIHANEASLANTGILQLLDEFLNKKLLEWIEVMSLLGSLDGAANVVQILSSGELSHGDQSLGAMLDDTFRFISRFGSIIHESALHVYLSALPFTPQSTWLYCTYSHLYQDIPRMLQGYENTWPEYLYSIPSHGYGPISFLSFSHDSSRLLAVSIDGDIRFYSTSTGRFLSTCVGLPLRAASWQPHQLNPATYAFHPLTLAASLWLSNKITIQPLGPNPIRRKIYSSIPVTALAFDAPGDLLFTGHSDGTLGRWATSTGIQEDWHPSPHHQQVISLIPSMSMLASLSAKELHICQADDTSLSLTMSLKWGKRMAFVALSRTHWIAAVLVYDFTAMDCCIHIYSPPNVVDGPTMTLAINPLWYTITTDGKFLVSLDGQCDTVATLWDVISGTRLASSSFSSSGVTSLSSDGRFVAYMSGCNRIEVRALTFETNVPTGVSHASSPDASSVRDQSYTHVTSTSDKFFVGGCGMIDGWYCSTAKRSCAISVAPEGYRIVGLSISDDDSTFAVLLARYEIHGGLLLRVAHRDGVGWDCETPIFWEVSDLVISLDGSKVAVLTGPEASDHILVLDTQSGTKILFSAGTDSRQLLFSSDGTVLISYGSLSLSVHRLEQLSTQTFHWSARQDAPWELGRVFYPDFSQARFFPDLKKIIHLSAITALGPSTITTVWDIEDESAGLCLNVDPNPSMGDILLFNLSSGWVLDSVGNRLFRAHGASDIVPNWEGQPFHGPWRRSASRSTPTHTSSRQLGGHILFVTPLSLVWINAEPMLQSSSWSVTQSSKPRPAAPVVDWDVGPPKTISVIDISHGSTWQAKPIPPDVLERLYVVDCNGERTPWVRAQTFMHNGPMSPDPLPHDPHPGYPEPYPSPSLQPDKDTQKDVVTL</sequence>
<dbReference type="Pfam" id="PF24883">
    <property type="entry name" value="NPHP3_N"/>
    <property type="match status" value="1"/>
</dbReference>
<feature type="compositionally biased region" description="Basic and acidic residues" evidence="2">
    <location>
        <begin position="1332"/>
        <end position="1343"/>
    </location>
</feature>
<gene>
    <name evidence="4" type="ORF">JAAARDRAFT_62663</name>
</gene>
<name>A0A067PJR8_9AGAM</name>
<organism evidence="4 5">
    <name type="scientific">Jaapia argillacea MUCL 33604</name>
    <dbReference type="NCBI Taxonomy" id="933084"/>
    <lineage>
        <taxon>Eukaryota</taxon>
        <taxon>Fungi</taxon>
        <taxon>Dikarya</taxon>
        <taxon>Basidiomycota</taxon>
        <taxon>Agaricomycotina</taxon>
        <taxon>Agaricomycetes</taxon>
        <taxon>Agaricomycetidae</taxon>
        <taxon>Jaapiales</taxon>
        <taxon>Jaapiaceae</taxon>
        <taxon>Jaapia</taxon>
    </lineage>
</organism>
<dbReference type="STRING" id="933084.A0A067PJR8"/>
<dbReference type="HOGENOM" id="CLU_000288_6_16_1"/>